<organism evidence="1 2">
    <name type="scientific">Polaribacter filamentus</name>
    <dbReference type="NCBI Taxonomy" id="53483"/>
    <lineage>
        <taxon>Bacteria</taxon>
        <taxon>Pseudomonadati</taxon>
        <taxon>Bacteroidota</taxon>
        <taxon>Flavobacteriia</taxon>
        <taxon>Flavobacteriales</taxon>
        <taxon>Flavobacteriaceae</taxon>
    </lineage>
</organism>
<name>A0A2S7KY53_9FLAO</name>
<dbReference type="EMBL" id="MQUA01000013">
    <property type="protein sequence ID" value="PQB07541.1"/>
    <property type="molecule type" value="Genomic_DNA"/>
</dbReference>
<evidence type="ECO:0000313" key="1">
    <source>
        <dbReference type="EMBL" id="PQB07541.1"/>
    </source>
</evidence>
<comment type="caution">
    <text evidence="1">The sequence shown here is derived from an EMBL/GenBank/DDBJ whole genome shotgun (WGS) entry which is preliminary data.</text>
</comment>
<protein>
    <submittedName>
        <fullName evidence="1">Uncharacterized protein</fullName>
    </submittedName>
</protein>
<keyword evidence="2" id="KW-1185">Reference proteome</keyword>
<dbReference type="AlphaFoldDB" id="A0A2S7KY53"/>
<reference evidence="1 2" key="1">
    <citation type="submission" date="2016-11" db="EMBL/GenBank/DDBJ databases">
        <title>Trade-off between light-utilization and light-protection in marine flavobacteria.</title>
        <authorList>
            <person name="Kumagai Y."/>
        </authorList>
    </citation>
    <scope>NUCLEOTIDE SEQUENCE [LARGE SCALE GENOMIC DNA]</scope>
    <source>
        <strain evidence="1 2">ATCC 700397</strain>
    </source>
</reference>
<sequence length="100" mass="12167">MTHNNIKDPVLDIIYEHKCDPNLVIKWLELKELFNENFKKRIYDWILFFKNIDSSKIKYFDSQTLSFFNDSVNVILKLALEEEWLSQTYHEFNISKNFTI</sequence>
<evidence type="ECO:0000313" key="2">
    <source>
        <dbReference type="Proteomes" id="UP000239522"/>
    </source>
</evidence>
<dbReference type="Proteomes" id="UP000239522">
    <property type="component" value="Unassembled WGS sequence"/>
</dbReference>
<gene>
    <name evidence="1" type="ORF">BST83_10515</name>
</gene>
<proteinExistence type="predicted"/>
<accession>A0A2S7KY53</accession>
<dbReference type="RefSeq" id="WP_104809752.1">
    <property type="nucleotide sequence ID" value="NZ_MQUA01000013.1"/>
</dbReference>